<keyword evidence="3" id="KW-0067">ATP-binding</keyword>
<reference evidence="6" key="1">
    <citation type="submission" date="2017-02" db="UniProtKB">
        <authorList>
            <consortium name="WormBaseParasite"/>
        </authorList>
    </citation>
    <scope>IDENTIFICATION</scope>
</reference>
<dbReference type="WBParaSite" id="TASK_0001014801-mRNA-1">
    <property type="protein sequence ID" value="TASK_0001014801-mRNA-1"/>
    <property type="gene ID" value="TASK_0001014801"/>
</dbReference>
<proteinExistence type="inferred from homology"/>
<dbReference type="SUPFAM" id="SSF53067">
    <property type="entry name" value="Actin-like ATPase domain"/>
    <property type="match status" value="1"/>
</dbReference>
<dbReference type="PRINTS" id="PR00301">
    <property type="entry name" value="HEATSHOCK70"/>
</dbReference>
<dbReference type="STRING" id="60517.A0A0R3WH05"/>
<dbReference type="EMBL" id="UYRS01020605">
    <property type="protein sequence ID" value="VDK49138.1"/>
    <property type="molecule type" value="Genomic_DNA"/>
</dbReference>
<gene>
    <name evidence="4" type="ORF">TASK_LOCUS10149</name>
</gene>
<comment type="similarity">
    <text evidence="1">Belongs to the heat shock protein 70 family.</text>
</comment>
<keyword evidence="5" id="KW-1185">Reference proteome</keyword>
<keyword evidence="2" id="KW-0547">Nucleotide-binding</keyword>
<organism evidence="6">
    <name type="scientific">Taenia asiatica</name>
    <name type="common">Asian tapeworm</name>
    <dbReference type="NCBI Taxonomy" id="60517"/>
    <lineage>
        <taxon>Eukaryota</taxon>
        <taxon>Metazoa</taxon>
        <taxon>Spiralia</taxon>
        <taxon>Lophotrochozoa</taxon>
        <taxon>Platyhelminthes</taxon>
        <taxon>Cestoda</taxon>
        <taxon>Eucestoda</taxon>
        <taxon>Cyclophyllidea</taxon>
        <taxon>Taeniidae</taxon>
        <taxon>Taenia</taxon>
    </lineage>
</organism>
<dbReference type="AlphaFoldDB" id="A0A0R3WH05"/>
<accession>A0A0R3WH05</accession>
<dbReference type="Proteomes" id="UP000282613">
    <property type="component" value="Unassembled WGS sequence"/>
</dbReference>
<evidence type="ECO:0000313" key="5">
    <source>
        <dbReference type="Proteomes" id="UP000282613"/>
    </source>
</evidence>
<dbReference type="FunFam" id="3.30.420.40:FF:000028">
    <property type="entry name" value="heat shock 70 kDa protein-like"/>
    <property type="match status" value="1"/>
</dbReference>
<evidence type="ECO:0000256" key="3">
    <source>
        <dbReference type="ARBA" id="ARBA00022840"/>
    </source>
</evidence>
<reference evidence="4 5" key="2">
    <citation type="submission" date="2018-11" db="EMBL/GenBank/DDBJ databases">
        <authorList>
            <consortium name="Pathogen Informatics"/>
        </authorList>
    </citation>
    <scope>NUCLEOTIDE SEQUENCE [LARGE SCALE GENOMIC DNA]</scope>
</reference>
<dbReference type="GO" id="GO:0005524">
    <property type="term" value="F:ATP binding"/>
    <property type="evidence" value="ECO:0007669"/>
    <property type="project" value="UniProtKB-KW"/>
</dbReference>
<dbReference type="Pfam" id="PF00012">
    <property type="entry name" value="HSP70"/>
    <property type="match status" value="1"/>
</dbReference>
<evidence type="ECO:0000256" key="2">
    <source>
        <dbReference type="ARBA" id="ARBA00022741"/>
    </source>
</evidence>
<dbReference type="InterPro" id="IPR013126">
    <property type="entry name" value="Hsp_70_fam"/>
</dbReference>
<dbReference type="InterPro" id="IPR043129">
    <property type="entry name" value="ATPase_NBD"/>
</dbReference>
<evidence type="ECO:0000313" key="6">
    <source>
        <dbReference type="WBParaSite" id="TASK_0001014801-mRNA-1"/>
    </source>
</evidence>
<dbReference type="Gene3D" id="3.30.420.40">
    <property type="match status" value="1"/>
</dbReference>
<evidence type="ECO:0000313" key="4">
    <source>
        <dbReference type="EMBL" id="VDK49138.1"/>
    </source>
</evidence>
<sequence length="76" mass="8106">MGTCVSHESISAGPAIGIDFRTTFSCAGVTQDNKDEIIANGQSHCITPNLVTFTDKELLTDDLAKNQTAMNQTSMV</sequence>
<evidence type="ECO:0000256" key="1">
    <source>
        <dbReference type="ARBA" id="ARBA00007381"/>
    </source>
</evidence>
<protein>
    <submittedName>
        <fullName evidence="4 6">Uncharacterized protein</fullName>
    </submittedName>
</protein>
<name>A0A0R3WH05_TAEAS</name>
<dbReference type="GO" id="GO:0140662">
    <property type="term" value="F:ATP-dependent protein folding chaperone"/>
    <property type="evidence" value="ECO:0007669"/>
    <property type="project" value="InterPro"/>
</dbReference>